<dbReference type="RefSeq" id="WP_257612050.1">
    <property type="nucleotide sequence ID" value="NZ_MLON01000010.1"/>
</dbReference>
<dbReference type="EC" id="1.3.8.-" evidence="1"/>
<name>A0AAQ2ZDR3_OENOE</name>
<reference evidence="1 2" key="1">
    <citation type="submission" date="2018-08" db="EMBL/GenBank/DDBJ databases">
        <authorList>
            <person name="Lorentzen P. G. S. M."/>
        </authorList>
    </citation>
    <scope>NUCLEOTIDE SEQUENCE [LARGE SCALE GENOMIC DNA]</scope>
    <source>
        <strain evidence="1 2">CRBO_1381</strain>
    </source>
</reference>
<dbReference type="AlphaFoldDB" id="A0AAQ2ZDR3"/>
<dbReference type="Proteomes" id="UP000294726">
    <property type="component" value="Chromosome"/>
</dbReference>
<accession>A0AAQ2ZDR3</accession>
<dbReference type="InterPro" id="IPR036188">
    <property type="entry name" value="FAD/NAD-bd_sf"/>
</dbReference>
<organism evidence="1 2">
    <name type="scientific">Oenococcus oeni</name>
    <name type="common">Leuconostoc oenos</name>
    <dbReference type="NCBI Taxonomy" id="1247"/>
    <lineage>
        <taxon>Bacteria</taxon>
        <taxon>Bacillati</taxon>
        <taxon>Bacillota</taxon>
        <taxon>Bacilli</taxon>
        <taxon>Lactobacillales</taxon>
        <taxon>Lactobacillaceae</taxon>
        <taxon>Oenococcus</taxon>
    </lineage>
</organism>
<proteinExistence type="predicted"/>
<keyword evidence="1" id="KW-0560">Oxidoreductase</keyword>
<dbReference type="SUPFAM" id="SSF51905">
    <property type="entry name" value="FAD/NAD(P)-binding domain"/>
    <property type="match status" value="1"/>
</dbReference>
<sequence>MKKIAIIGAGIGGLTAGIYLQNNGYQVTIFEKNDHPGGKMDLIRENGFKFDMGPTIVMMPDIYKKPFEDTNVNYEDYFTMKKINPFMDVVTNNQKIPLSSDLTDIAHEFEAFGENEMLGFLNYLADIYNKYLIAKKNFIYRSFRGPKDFFNIKTLWNAYKLKTFSSSYEAVKKNISNTKLQYLMSFQTLYIGISPFNGPSIYNIIPMIELVYGVWFIKGGMFAYAKALEKRFIELGGEIKCKSPVAEIKVNKKTK</sequence>
<gene>
    <name evidence="1" type="ORF">OENI_0067</name>
</gene>
<dbReference type="PANTHER" id="PTHR43734:SF1">
    <property type="entry name" value="PHYTOENE DESATURASE"/>
    <property type="match status" value="1"/>
</dbReference>
<dbReference type="Gene3D" id="3.50.50.60">
    <property type="entry name" value="FAD/NAD(P)-binding domain"/>
    <property type="match status" value="2"/>
</dbReference>
<dbReference type="PRINTS" id="PR00419">
    <property type="entry name" value="ADXRDTASE"/>
</dbReference>
<evidence type="ECO:0000313" key="2">
    <source>
        <dbReference type="Proteomes" id="UP000294726"/>
    </source>
</evidence>
<evidence type="ECO:0000313" key="1">
    <source>
        <dbReference type="EMBL" id="VDB96964.1"/>
    </source>
</evidence>
<dbReference type="EMBL" id="LR031358">
    <property type="protein sequence ID" value="VDB96964.1"/>
    <property type="molecule type" value="Genomic_DNA"/>
</dbReference>
<dbReference type="GO" id="GO:0016491">
    <property type="term" value="F:oxidoreductase activity"/>
    <property type="evidence" value="ECO:0007669"/>
    <property type="project" value="UniProtKB-KW"/>
</dbReference>
<dbReference type="Pfam" id="PF13450">
    <property type="entry name" value="NAD_binding_8"/>
    <property type="match status" value="1"/>
</dbReference>
<dbReference type="PANTHER" id="PTHR43734">
    <property type="entry name" value="PHYTOENE DESATURASE"/>
    <property type="match status" value="1"/>
</dbReference>
<protein>
    <submittedName>
        <fullName evidence="1">4,4'-diapophytoene desaturase (4,4'-diaponeurosporene-forming)</fullName>
        <ecNumber evidence="1">1.3.8.-</ecNumber>
    </submittedName>
</protein>